<organism evidence="3">
    <name type="scientific">Sesamum latifolium</name>
    <dbReference type="NCBI Taxonomy" id="2727402"/>
    <lineage>
        <taxon>Eukaryota</taxon>
        <taxon>Viridiplantae</taxon>
        <taxon>Streptophyta</taxon>
        <taxon>Embryophyta</taxon>
        <taxon>Tracheophyta</taxon>
        <taxon>Spermatophyta</taxon>
        <taxon>Magnoliopsida</taxon>
        <taxon>eudicotyledons</taxon>
        <taxon>Gunneridae</taxon>
        <taxon>Pentapetalae</taxon>
        <taxon>asterids</taxon>
        <taxon>lamiids</taxon>
        <taxon>Lamiales</taxon>
        <taxon>Pedaliaceae</taxon>
        <taxon>Sesamum</taxon>
    </lineage>
</organism>
<feature type="compositionally biased region" description="Polar residues" evidence="1">
    <location>
        <begin position="211"/>
        <end position="220"/>
    </location>
</feature>
<evidence type="ECO:0000259" key="2">
    <source>
        <dbReference type="Pfam" id="PF14392"/>
    </source>
</evidence>
<reference evidence="3" key="1">
    <citation type="submission" date="2020-06" db="EMBL/GenBank/DDBJ databases">
        <authorList>
            <person name="Li T."/>
            <person name="Hu X."/>
            <person name="Zhang T."/>
            <person name="Song X."/>
            <person name="Zhang H."/>
            <person name="Dai N."/>
            <person name="Sheng W."/>
            <person name="Hou X."/>
            <person name="Wei L."/>
        </authorList>
    </citation>
    <scope>NUCLEOTIDE SEQUENCE</scope>
    <source>
        <strain evidence="3">KEN1</strain>
        <tissue evidence="3">Leaf</tissue>
    </source>
</reference>
<proteinExistence type="predicted"/>
<accession>A0AAW2XWX4</accession>
<comment type="caution">
    <text evidence="3">The sequence shown here is derived from an EMBL/GenBank/DDBJ whole genome shotgun (WGS) entry which is preliminary data.</text>
</comment>
<dbReference type="PANTHER" id="PTHR31286">
    <property type="entry name" value="GLYCINE-RICH CELL WALL STRUCTURAL PROTEIN 1.8-LIKE"/>
    <property type="match status" value="1"/>
</dbReference>
<sequence>MTKEMAGFIGAKIGRLEEFDQQKGPESWGSFMRLRVAIDVTKPLPRVLKIRTVMDDEQLVTFTFERLPNFCYLCGKLRHISRWCETRFHDSFVDPGEDSPYGPWLRAQTRSDFRSRLPQFRNNSSPGHDTRPRFSSCLAGMVSPSPLAKRGGAIFGEFHHSAGISEITPQVNSPPAPPSITPEQNTPNLGLATLSPSHILSHTSPPPKSPLSEQSPNSPTLKVCSSRLTEPVPPLHLPLKTHLSSTPDTLPKTIPLLKTPETPSPSTLTKPSVEPASLKILEPQSPKSTQKRKYTKRARPSPTNPPSPPASFPSKRKLIDKNDDSAESPRHKKTNRTDGVLNDISNLMTEAAPQPCRSQ</sequence>
<feature type="region of interest" description="Disordered" evidence="1">
    <location>
        <begin position="167"/>
        <end position="359"/>
    </location>
</feature>
<dbReference type="Pfam" id="PF14392">
    <property type="entry name" value="zf-CCHC_4"/>
    <property type="match status" value="1"/>
</dbReference>
<feature type="compositionally biased region" description="Basic and acidic residues" evidence="1">
    <location>
        <begin position="317"/>
        <end position="329"/>
    </location>
</feature>
<dbReference type="InterPro" id="IPR025836">
    <property type="entry name" value="Zn_knuckle_CX2CX4HX4C"/>
</dbReference>
<dbReference type="PANTHER" id="PTHR31286:SF178">
    <property type="entry name" value="DUF4283 DOMAIN-CONTAINING PROTEIN"/>
    <property type="match status" value="1"/>
</dbReference>
<dbReference type="EMBL" id="JACGWN010000003">
    <property type="protein sequence ID" value="KAL0456255.1"/>
    <property type="molecule type" value="Genomic_DNA"/>
</dbReference>
<feature type="compositionally biased region" description="Pro residues" evidence="1">
    <location>
        <begin position="302"/>
        <end position="311"/>
    </location>
</feature>
<protein>
    <recommendedName>
        <fullName evidence="2">Zinc knuckle CX2CX4HX4C domain-containing protein</fullName>
    </recommendedName>
</protein>
<dbReference type="AlphaFoldDB" id="A0AAW2XWX4"/>
<dbReference type="InterPro" id="IPR040256">
    <property type="entry name" value="At4g02000-like"/>
</dbReference>
<evidence type="ECO:0000256" key="1">
    <source>
        <dbReference type="SAM" id="MobiDB-lite"/>
    </source>
</evidence>
<feature type="compositionally biased region" description="Polar residues" evidence="1">
    <location>
        <begin position="181"/>
        <end position="203"/>
    </location>
</feature>
<reference evidence="3" key="2">
    <citation type="journal article" date="2024" name="Plant">
        <title>Genomic evolution and insights into agronomic trait innovations of Sesamum species.</title>
        <authorList>
            <person name="Miao H."/>
            <person name="Wang L."/>
            <person name="Qu L."/>
            <person name="Liu H."/>
            <person name="Sun Y."/>
            <person name="Le M."/>
            <person name="Wang Q."/>
            <person name="Wei S."/>
            <person name="Zheng Y."/>
            <person name="Lin W."/>
            <person name="Duan Y."/>
            <person name="Cao H."/>
            <person name="Xiong S."/>
            <person name="Wang X."/>
            <person name="Wei L."/>
            <person name="Li C."/>
            <person name="Ma Q."/>
            <person name="Ju M."/>
            <person name="Zhao R."/>
            <person name="Li G."/>
            <person name="Mu C."/>
            <person name="Tian Q."/>
            <person name="Mei H."/>
            <person name="Zhang T."/>
            <person name="Gao T."/>
            <person name="Zhang H."/>
        </authorList>
    </citation>
    <scope>NUCLEOTIDE SEQUENCE</scope>
    <source>
        <strain evidence="3">KEN1</strain>
    </source>
</reference>
<feature type="compositionally biased region" description="Basic residues" evidence="1">
    <location>
        <begin position="289"/>
        <end position="299"/>
    </location>
</feature>
<feature type="domain" description="Zinc knuckle CX2CX4HX4C" evidence="2">
    <location>
        <begin position="38"/>
        <end position="85"/>
    </location>
</feature>
<evidence type="ECO:0000313" key="3">
    <source>
        <dbReference type="EMBL" id="KAL0456255.1"/>
    </source>
</evidence>
<gene>
    <name evidence="3" type="ORF">Slati_0964700</name>
</gene>
<name>A0AAW2XWX4_9LAMI</name>